<comment type="caution">
    <text evidence="3">The sequence shown here is derived from an EMBL/GenBank/DDBJ whole genome shotgun (WGS) entry which is preliminary data.</text>
</comment>
<feature type="domain" description="YdbS-like PH" evidence="2">
    <location>
        <begin position="72"/>
        <end position="151"/>
    </location>
</feature>
<organism evidence="3 4">
    <name type="scientific">Candidatus Magasanikbacteria bacterium GW2011_GWC2_41_17</name>
    <dbReference type="NCBI Taxonomy" id="1619048"/>
    <lineage>
        <taxon>Bacteria</taxon>
        <taxon>Candidatus Magasanikiibacteriota</taxon>
    </lineage>
</organism>
<feature type="transmembrane region" description="Helical" evidence="1">
    <location>
        <begin position="48"/>
        <end position="66"/>
    </location>
</feature>
<feature type="transmembrane region" description="Helical" evidence="1">
    <location>
        <begin position="21"/>
        <end position="42"/>
    </location>
</feature>
<evidence type="ECO:0000313" key="4">
    <source>
        <dbReference type="Proteomes" id="UP000034108"/>
    </source>
</evidence>
<keyword evidence="1" id="KW-0812">Transmembrane</keyword>
<keyword evidence="1" id="KW-1133">Transmembrane helix</keyword>
<gene>
    <name evidence="3" type="ORF">UU49_C0023G0023</name>
</gene>
<sequence>MRLNLLENEKVILVLRRYGLTYFWHGLLIFILIVVPFFFMFWLFSHDWWGITLFSAALALALLLLVRTMYFWHRNAFVITNKKVIDIYQVGSLEKTVTEVHLDKIHNVSYKIKGVCPTIFRYGKIKIQTIGGETDLEFDRVKNPAKAQATISAVLQNWQQKENNSDIGLVKAKNG</sequence>
<evidence type="ECO:0000313" key="3">
    <source>
        <dbReference type="EMBL" id="KKR97851.1"/>
    </source>
</evidence>
<accession>A0A0G0VDX1</accession>
<dbReference type="EMBL" id="LCAV01000023">
    <property type="protein sequence ID" value="KKR97851.1"/>
    <property type="molecule type" value="Genomic_DNA"/>
</dbReference>
<dbReference type="PANTHER" id="PTHR37938">
    <property type="entry name" value="BLL0215 PROTEIN"/>
    <property type="match status" value="1"/>
</dbReference>
<proteinExistence type="predicted"/>
<protein>
    <recommendedName>
        <fullName evidence="2">YdbS-like PH domain-containing protein</fullName>
    </recommendedName>
</protein>
<evidence type="ECO:0000259" key="2">
    <source>
        <dbReference type="Pfam" id="PF03703"/>
    </source>
</evidence>
<dbReference type="PANTHER" id="PTHR37938:SF1">
    <property type="entry name" value="BLL0215 PROTEIN"/>
    <property type="match status" value="1"/>
</dbReference>
<keyword evidence="1" id="KW-0472">Membrane</keyword>
<evidence type="ECO:0000256" key="1">
    <source>
        <dbReference type="SAM" id="Phobius"/>
    </source>
</evidence>
<dbReference type="AlphaFoldDB" id="A0A0G0VDX1"/>
<dbReference type="Proteomes" id="UP000034108">
    <property type="component" value="Unassembled WGS sequence"/>
</dbReference>
<name>A0A0G0VDX1_9BACT</name>
<reference evidence="3 4" key="1">
    <citation type="journal article" date="2015" name="Nature">
        <title>rRNA introns, odd ribosomes, and small enigmatic genomes across a large radiation of phyla.</title>
        <authorList>
            <person name="Brown C.T."/>
            <person name="Hug L.A."/>
            <person name="Thomas B.C."/>
            <person name="Sharon I."/>
            <person name="Castelle C.J."/>
            <person name="Singh A."/>
            <person name="Wilkins M.J."/>
            <person name="Williams K.H."/>
            <person name="Banfield J.F."/>
        </authorList>
    </citation>
    <scope>NUCLEOTIDE SEQUENCE [LARGE SCALE GENOMIC DNA]</scope>
</reference>
<dbReference type="STRING" id="1619048.UU49_C0023G0023"/>
<dbReference type="Pfam" id="PF03703">
    <property type="entry name" value="bPH_2"/>
    <property type="match status" value="1"/>
</dbReference>
<dbReference type="InterPro" id="IPR005182">
    <property type="entry name" value="YdbS-like_PH"/>
</dbReference>